<dbReference type="AlphaFoldDB" id="A0A0J6CEA1"/>
<evidence type="ECO:0000313" key="2">
    <source>
        <dbReference type="Proteomes" id="UP000036166"/>
    </source>
</evidence>
<organism evidence="1 2">
    <name type="scientific">Parabacteroides goldsteinii</name>
    <dbReference type="NCBI Taxonomy" id="328812"/>
    <lineage>
        <taxon>Bacteria</taxon>
        <taxon>Pseudomonadati</taxon>
        <taxon>Bacteroidota</taxon>
        <taxon>Bacteroidia</taxon>
        <taxon>Bacteroidales</taxon>
        <taxon>Tannerellaceae</taxon>
        <taxon>Parabacteroides</taxon>
    </lineage>
</organism>
<proteinExistence type="predicted"/>
<comment type="caution">
    <text evidence="1">The sequence shown here is derived from an EMBL/GenBank/DDBJ whole genome shotgun (WGS) entry which is preliminary data.</text>
</comment>
<dbReference type="PATRIC" id="fig|328812.4.peg.1418"/>
<gene>
    <name evidence="1" type="ORF">ACM15_06240</name>
</gene>
<name>A0A0J6CEA1_9BACT</name>
<evidence type="ECO:0000313" key="1">
    <source>
        <dbReference type="EMBL" id="KMM34491.1"/>
    </source>
</evidence>
<dbReference type="EMBL" id="LFJV01000016">
    <property type="protein sequence ID" value="KMM34491.1"/>
    <property type="molecule type" value="Genomic_DNA"/>
</dbReference>
<sequence>MVKLEKNKIIIEIETGCPADDFQELQREIIKVIQLYNYADYGNNNGCPFFRLLSLLEETLPNDEFYNNLLNHKN</sequence>
<dbReference type="Proteomes" id="UP000036166">
    <property type="component" value="Unassembled WGS sequence"/>
</dbReference>
<accession>A0A0J6CEA1</accession>
<protein>
    <submittedName>
        <fullName evidence="1">Uncharacterized protein</fullName>
    </submittedName>
</protein>
<reference evidence="1 2" key="1">
    <citation type="submission" date="2015-06" db="EMBL/GenBank/DDBJ databases">
        <title>Draft Genome Sequence of Parabacteroides goldsteinii with Putative Novel Metallo-Beta-Lactamases Isolated from a Blood Culture from a Human Patient.</title>
        <authorList>
            <person name="Krogh T.J."/>
            <person name="Agergaard C.N."/>
            <person name="Moller-Jensen J."/>
            <person name="Justesen U.S."/>
        </authorList>
    </citation>
    <scope>NUCLEOTIDE SEQUENCE [LARGE SCALE GENOMIC DNA]</scope>
    <source>
        <strain evidence="1 2">910340</strain>
    </source>
</reference>